<dbReference type="Gene3D" id="2.60.40.10">
    <property type="entry name" value="Immunoglobulins"/>
    <property type="match status" value="1"/>
</dbReference>
<evidence type="ECO:0000256" key="1">
    <source>
        <dbReference type="SAM" id="MobiDB-lite"/>
    </source>
</evidence>
<reference evidence="3 4" key="1">
    <citation type="submission" date="2024-09" db="EMBL/GenBank/DDBJ databases">
        <title>Floridaenema gen nov. (Aerosakkonemataceae, Aerosakkonematales ord. nov., Cyanobacteria) from benthic tropical and subtropical fresh waters, with the description of four new species.</title>
        <authorList>
            <person name="Moretto J.A."/>
            <person name="Berthold D.E."/>
            <person name="Lefler F.W."/>
            <person name="Huang I.-S."/>
            <person name="Laughinghouse H. IV."/>
        </authorList>
    </citation>
    <scope>NUCLEOTIDE SEQUENCE [LARGE SCALE GENOMIC DNA]</scope>
    <source>
        <strain evidence="3 4">BLCC-F167</strain>
    </source>
</reference>
<dbReference type="RefSeq" id="WP_413278037.1">
    <property type="nucleotide sequence ID" value="NZ_JBHFNT010000116.1"/>
</dbReference>
<evidence type="ECO:0000313" key="3">
    <source>
        <dbReference type="EMBL" id="MFB2835629.1"/>
    </source>
</evidence>
<protein>
    <submittedName>
        <fullName evidence="3">Uncharacterized protein</fullName>
    </submittedName>
</protein>
<accession>A0ABV4WKK6</accession>
<evidence type="ECO:0000256" key="2">
    <source>
        <dbReference type="SAM" id="Phobius"/>
    </source>
</evidence>
<feature type="region of interest" description="Disordered" evidence="1">
    <location>
        <begin position="635"/>
        <end position="657"/>
    </location>
</feature>
<comment type="caution">
    <text evidence="3">The sequence shown here is derived from an EMBL/GenBank/DDBJ whole genome shotgun (WGS) entry which is preliminary data.</text>
</comment>
<dbReference type="EMBL" id="JBHFNT010000116">
    <property type="protein sequence ID" value="MFB2835629.1"/>
    <property type="molecule type" value="Genomic_DNA"/>
</dbReference>
<feature type="compositionally biased region" description="Polar residues" evidence="1">
    <location>
        <begin position="995"/>
        <end position="1011"/>
    </location>
</feature>
<feature type="region of interest" description="Disordered" evidence="1">
    <location>
        <begin position="988"/>
        <end position="1059"/>
    </location>
</feature>
<organism evidence="3 4">
    <name type="scientific">Floridaenema evergladense BLCC-F167</name>
    <dbReference type="NCBI Taxonomy" id="3153639"/>
    <lineage>
        <taxon>Bacteria</taxon>
        <taxon>Bacillati</taxon>
        <taxon>Cyanobacteriota</taxon>
        <taxon>Cyanophyceae</taxon>
        <taxon>Oscillatoriophycideae</taxon>
        <taxon>Aerosakkonematales</taxon>
        <taxon>Aerosakkonemataceae</taxon>
        <taxon>Floridanema</taxon>
        <taxon>Floridanema evergladense</taxon>
    </lineage>
</organism>
<keyword evidence="4" id="KW-1185">Reference proteome</keyword>
<dbReference type="InterPro" id="IPR013783">
    <property type="entry name" value="Ig-like_fold"/>
</dbReference>
<gene>
    <name evidence="3" type="ORF">ACE1CA_13945</name>
</gene>
<keyword evidence="2" id="KW-0812">Transmembrane</keyword>
<evidence type="ECO:0000313" key="4">
    <source>
        <dbReference type="Proteomes" id="UP001576780"/>
    </source>
</evidence>
<name>A0ABV4WKK6_9CYAN</name>
<proteinExistence type="predicted"/>
<sequence length="1059" mass="118685">MQVANNPLFIEDLLPGSNEVKRGTTTKRRVAVKNLGDKKADVDIWIAATDEKSEPLLSWCIFNESNPLKLEPKQSREVILTFEVPQQATPDLYNYEILIEAQSQYPDKVFRRPQQLRVLRSDQDAEWGNEPTFTLQPFTSSANPYPLKAGEQLNIKVIVENRSKRVDRFYLTCPELTPDWFTVRYPESRLEISGSVKETDGLELLPNSTGEISLFLHPPQYTLASNYFPTIRVISSNKEDLVLLDVVYLQIFPDDTLKVELNPFLLKIPSQPGIFEVKLFNQGNIRREVVIFASDREELFAYTPEFSPVELLPGYVNNIPLKVQPRKWWNRPLWGKGKEFNFNLGVENYRLLVLPETAKPPALPKELPQGTLIWEPRPWWQFLLPLFLLILLALGIISIGAFLLWQQLLVKPKIDTLKPVSSIYAEINRQPISLNFQISNWQFKNWKFQNTNRLKNVKIIPQSREGVGEIISYDYNELKKFCPQSPQGDLNCTVPTKTTTAGAYTFKVELYSPGQNQPSDSKETDTVTIKPIATPKIINIFATKKIYQEALKERVILNWRIANASQLKALTLTQQGGNEPPVKKTFIKCIPQEFQPQNLQLQPNFNNSQDILICQGVATDATKAGTYTFKLEAFSQQDQTQPSDSKETDTITIRPAPPIPIPKIEELSLNKTSYEAKEPVLLNLKISNPNQIKEVKLIEQGSDGSVTKNTFDLRQCYFPETSSPNLNQNNSAKIAPLNNLSILNCQNIPLIPTKAGKFTYKIEVYSQANQNQPAQVKETNTITIKPLPVPKIAELSSTQPFYERAKNEQILLNWEVSNASNIKELTLVGLALDGSIASPLKRYPINTLPTGCTLTTNLVCKNVPTDAQQTGNYVFKLTVIPQQGTPEPEITKNTPTIKIKPIPPKPPTPVNIVYFKVNGRDVNQEGKIIFPINKERKQANAILSWKVESGEDIKVELLGSSVQPQGDLSYPLSKPPSSQTITLKVRNKAGEEKTQSVVIETVEPSTLSKPQTSSPGTISPGIISPGTGVSPGTTSPGTASPSPTNVEQLSPIEVPPKPN</sequence>
<feature type="compositionally biased region" description="Low complexity" evidence="1">
    <location>
        <begin position="1012"/>
        <end position="1044"/>
    </location>
</feature>
<keyword evidence="2" id="KW-1133">Transmembrane helix</keyword>
<feature type="transmembrane region" description="Helical" evidence="2">
    <location>
        <begin position="379"/>
        <end position="405"/>
    </location>
</feature>
<dbReference type="Proteomes" id="UP001576780">
    <property type="component" value="Unassembled WGS sequence"/>
</dbReference>
<keyword evidence="2" id="KW-0472">Membrane</keyword>